<dbReference type="RefSeq" id="WP_013039337.1">
    <property type="nucleotide sequence ID" value="NC_014006.1"/>
</dbReference>
<dbReference type="Pfam" id="PF04466">
    <property type="entry name" value="Terminase_3"/>
    <property type="match status" value="1"/>
</dbReference>
<evidence type="ECO:0000259" key="3">
    <source>
        <dbReference type="Pfam" id="PF04466"/>
    </source>
</evidence>
<keyword evidence="6" id="KW-1185">Reference proteome</keyword>
<dbReference type="Pfam" id="PF17289">
    <property type="entry name" value="Terminase_6C"/>
    <property type="match status" value="1"/>
</dbReference>
<sequence length="419" mass="47757">MDTTLTWLLIYGNRRGGKSIAILYYIFMRCLLYAGSTHLIVRRTRTACESSLWRQTLNWMLDHMADPSGAPLREKVKLNSSDLIAYFDNGSYIMFDGLDENRLDKVLGTEYQTIWMNEVSEFDWSDVQQLAGCLNGSPTHNDNGLPIVRKMVFDCNPRFESDWDCKVFRDGQNPVNNQPLNDVQKYGKVKVQNVDEEYLAIYANADPRTRARYLDGDWSAQNDNAIFDLDNFERNRRFGIFAKDLERIVIGVDPASKSKKESDLTGIIVAGMLKDEAYILADLTGKYTPEQVAQKVTEAFDTYQADSIIVETNNGGDWIENGLRQYAPNLPVKQVTASRGKLTRAEPIALIYAQDKVHHVGHNLSELETQMYEFGMERGAAKSPDRMDALVWALWYLFDVDGKGEKPSTIAMRRIANFF</sequence>
<dbReference type="eggNOG" id="COG5323">
    <property type="taxonomic scope" value="Bacteria"/>
</dbReference>
<dbReference type="GeneID" id="29272510"/>
<protein>
    <submittedName>
        <fullName evidence="5">Phage-related protein</fullName>
    </submittedName>
</protein>
<evidence type="ECO:0000313" key="6">
    <source>
        <dbReference type="Proteomes" id="UP000007753"/>
    </source>
</evidence>
<accession>D4YZA0</accession>
<dbReference type="Proteomes" id="UP000007753">
    <property type="component" value="Chromosome 1"/>
</dbReference>
<keyword evidence="2" id="KW-1133">Transmembrane helix</keyword>
<feature type="domain" description="Terminase large subunit gp17-like C-terminal" evidence="4">
    <location>
        <begin position="250"/>
        <end position="394"/>
    </location>
</feature>
<dbReference type="HOGENOM" id="CLU_629786_0_0_5"/>
<dbReference type="AlphaFoldDB" id="D4YZA0"/>
<dbReference type="InterPro" id="IPR035412">
    <property type="entry name" value="Terminase_L_N"/>
</dbReference>
<gene>
    <name evidence="5" type="ordered locus">SJA_C1-08480</name>
</gene>
<dbReference type="Gene3D" id="3.40.50.300">
    <property type="entry name" value="P-loop containing nucleotide triphosphate hydrolases"/>
    <property type="match status" value="1"/>
</dbReference>
<name>D4YZA0_SPHIU</name>
<proteinExistence type="predicted"/>
<feature type="transmembrane region" description="Helical" evidence="2">
    <location>
        <begin position="21"/>
        <end position="41"/>
    </location>
</feature>
<evidence type="ECO:0000256" key="1">
    <source>
        <dbReference type="ARBA" id="ARBA00022612"/>
    </source>
</evidence>
<dbReference type="KEGG" id="sjp:SJA_C1-08480"/>
<feature type="domain" description="Phage terminase large subunit N-terminal" evidence="3">
    <location>
        <begin position="9"/>
        <end position="176"/>
    </location>
</feature>
<dbReference type="InterPro" id="IPR035421">
    <property type="entry name" value="Terminase_6C"/>
</dbReference>
<dbReference type="InterPro" id="IPR027417">
    <property type="entry name" value="P-loop_NTPase"/>
</dbReference>
<evidence type="ECO:0000313" key="5">
    <source>
        <dbReference type="EMBL" id="BAI95682.1"/>
    </source>
</evidence>
<keyword evidence="2" id="KW-0812">Transmembrane</keyword>
<keyword evidence="1" id="KW-1188">Viral release from host cell</keyword>
<organism evidence="5 6">
    <name type="scientific">Sphingobium indicum (strain DSM 16413 / CCM 7287 / MTCC 6362 / UT26 / NBRC 101211 / UT26S)</name>
    <name type="common">Sphingobium japonicum</name>
    <dbReference type="NCBI Taxonomy" id="452662"/>
    <lineage>
        <taxon>Bacteria</taxon>
        <taxon>Pseudomonadati</taxon>
        <taxon>Pseudomonadota</taxon>
        <taxon>Alphaproteobacteria</taxon>
        <taxon>Sphingomonadales</taxon>
        <taxon>Sphingomonadaceae</taxon>
        <taxon>Sphingobium</taxon>
    </lineage>
</organism>
<reference evidence="5 6" key="1">
    <citation type="journal article" date="2010" name="J. Bacteriol.">
        <title>Complete genome sequence of the representative gamma-hexachlorocyclohexane-degrading bacterium Sphingobium japonicum UT26.</title>
        <authorList>
            <person name="Nagata Y."/>
            <person name="Ohtsubo Y."/>
            <person name="Endo R."/>
            <person name="Ichikawa N."/>
            <person name="Ankai A."/>
            <person name="Oguchi A."/>
            <person name="Fukui S."/>
            <person name="Fujita N."/>
            <person name="Tsuda M."/>
        </authorList>
    </citation>
    <scope>NUCLEOTIDE SEQUENCE [LARGE SCALE GENOMIC DNA]</scope>
    <source>
        <strain evidence="6">DSM 16413 / CCM 7287 / MTCC 6362 / UT26 / NBRC 101211 / UT26S</strain>
    </source>
</reference>
<dbReference type="STRING" id="452662.SJA_C1-08480"/>
<evidence type="ECO:0000259" key="4">
    <source>
        <dbReference type="Pfam" id="PF17289"/>
    </source>
</evidence>
<dbReference type="Gene3D" id="3.30.420.240">
    <property type="match status" value="1"/>
</dbReference>
<keyword evidence="2" id="KW-0472">Membrane</keyword>
<dbReference type="EMBL" id="AP010803">
    <property type="protein sequence ID" value="BAI95682.1"/>
    <property type="molecule type" value="Genomic_DNA"/>
</dbReference>
<evidence type="ECO:0000256" key="2">
    <source>
        <dbReference type="SAM" id="Phobius"/>
    </source>
</evidence>